<dbReference type="InterPro" id="IPR002686">
    <property type="entry name" value="Transposase_17"/>
</dbReference>
<dbReference type="RefSeq" id="WP_124330855.1">
    <property type="nucleotide sequence ID" value="NZ_BEXT01000001.1"/>
</dbReference>
<reference evidence="3" key="2">
    <citation type="submission" date="2019-01" db="EMBL/GenBank/DDBJ databases">
        <title>Genome sequence of Desulfonema ishimotonii strain Tokyo 01.</title>
        <authorList>
            <person name="Fukui M."/>
        </authorList>
    </citation>
    <scope>NUCLEOTIDE SEQUENCE [LARGE SCALE GENOMIC DNA]</scope>
    <source>
        <strain evidence="3">Tokyo 01</strain>
    </source>
</reference>
<dbReference type="AlphaFoldDB" id="A0A401G3J6"/>
<comment type="caution">
    <text evidence="2">The sequence shown here is derived from an EMBL/GenBank/DDBJ whole genome shotgun (WGS) entry which is preliminary data.</text>
</comment>
<dbReference type="GO" id="GO:0004803">
    <property type="term" value="F:transposase activity"/>
    <property type="evidence" value="ECO:0007669"/>
    <property type="project" value="InterPro"/>
</dbReference>
<dbReference type="EMBL" id="BEXT01000001">
    <property type="protein sequence ID" value="GBC63818.1"/>
    <property type="molecule type" value="Genomic_DNA"/>
</dbReference>
<evidence type="ECO:0000259" key="1">
    <source>
        <dbReference type="SMART" id="SM01321"/>
    </source>
</evidence>
<dbReference type="Pfam" id="PF01797">
    <property type="entry name" value="Y1_Tnp"/>
    <property type="match status" value="1"/>
</dbReference>
<dbReference type="Proteomes" id="UP000288096">
    <property type="component" value="Unassembled WGS sequence"/>
</dbReference>
<sequence>MKYRIDKGCHSVYCIQFHLIFCVKYRRKVLTKEISERLKELIVEIADKFGVRIIEQETDKDHIHMLFASKPAVTLSKFINSLKSVTSRMIRKEFPEIRQYLWKDKFWSPSYFLASVGQVTLDDVKKYVENQGKK</sequence>
<keyword evidence="3" id="KW-1185">Reference proteome</keyword>
<organism evidence="2 3">
    <name type="scientific">Desulfonema ishimotonii</name>
    <dbReference type="NCBI Taxonomy" id="45657"/>
    <lineage>
        <taxon>Bacteria</taxon>
        <taxon>Pseudomonadati</taxon>
        <taxon>Thermodesulfobacteriota</taxon>
        <taxon>Desulfobacteria</taxon>
        <taxon>Desulfobacterales</taxon>
        <taxon>Desulfococcaceae</taxon>
        <taxon>Desulfonema</taxon>
    </lineage>
</organism>
<dbReference type="OrthoDB" id="9798161at2"/>
<evidence type="ECO:0000313" key="3">
    <source>
        <dbReference type="Proteomes" id="UP000288096"/>
    </source>
</evidence>
<protein>
    <submittedName>
        <fullName evidence="2">IS200/IS605 family transposase</fullName>
    </submittedName>
</protein>
<evidence type="ECO:0000313" key="2">
    <source>
        <dbReference type="EMBL" id="GBC63818.1"/>
    </source>
</evidence>
<dbReference type="NCBIfam" id="NF033573">
    <property type="entry name" value="transpos_IS200"/>
    <property type="match status" value="1"/>
</dbReference>
<dbReference type="Gene3D" id="3.30.70.1290">
    <property type="entry name" value="Transposase IS200-like"/>
    <property type="match status" value="1"/>
</dbReference>
<feature type="domain" description="Transposase IS200-like" evidence="1">
    <location>
        <begin position="12"/>
        <end position="131"/>
    </location>
</feature>
<name>A0A401G3J6_9BACT</name>
<reference evidence="3" key="1">
    <citation type="submission" date="2017-11" db="EMBL/GenBank/DDBJ databases">
        <authorList>
            <person name="Watanabe M."/>
            <person name="Kojima H."/>
        </authorList>
    </citation>
    <scope>NUCLEOTIDE SEQUENCE [LARGE SCALE GENOMIC DNA]</scope>
    <source>
        <strain evidence="3">Tokyo 01</strain>
    </source>
</reference>
<dbReference type="PANTHER" id="PTHR33360:SF4">
    <property type="entry name" value="TRANSPOSASE IS200-LIKE PROTEIN"/>
    <property type="match status" value="1"/>
</dbReference>
<dbReference type="InterPro" id="IPR036515">
    <property type="entry name" value="Transposase_17_sf"/>
</dbReference>
<dbReference type="GO" id="GO:0003677">
    <property type="term" value="F:DNA binding"/>
    <property type="evidence" value="ECO:0007669"/>
    <property type="project" value="InterPro"/>
</dbReference>
<dbReference type="PANTHER" id="PTHR33360">
    <property type="entry name" value="TRANSPOSASE FOR INSERTION SEQUENCE ELEMENT IS200"/>
    <property type="match status" value="1"/>
</dbReference>
<gene>
    <name evidence="2" type="ORF">DENIS_4816</name>
</gene>
<proteinExistence type="predicted"/>
<dbReference type="GO" id="GO:0006313">
    <property type="term" value="P:DNA transposition"/>
    <property type="evidence" value="ECO:0007669"/>
    <property type="project" value="InterPro"/>
</dbReference>
<accession>A0A401G3J6</accession>
<dbReference type="SMART" id="SM01321">
    <property type="entry name" value="Y1_Tnp"/>
    <property type="match status" value="1"/>
</dbReference>
<dbReference type="SUPFAM" id="SSF143422">
    <property type="entry name" value="Transposase IS200-like"/>
    <property type="match status" value="1"/>
</dbReference>